<evidence type="ECO:0000313" key="1">
    <source>
        <dbReference type="EMBL" id="PSJ44245.1"/>
    </source>
</evidence>
<keyword evidence="2" id="KW-1185">Reference proteome</keyword>
<dbReference type="RefSeq" id="WP_106453125.1">
    <property type="nucleotide sequence ID" value="NZ_PXYH01000008.1"/>
</dbReference>
<evidence type="ECO:0000313" key="2">
    <source>
        <dbReference type="Proteomes" id="UP000242181"/>
    </source>
</evidence>
<gene>
    <name evidence="1" type="ORF">C7I36_07635</name>
</gene>
<name>A0A2P7R210_9GAMM</name>
<dbReference type="AlphaFoldDB" id="A0A2P7R210"/>
<reference evidence="1 2" key="1">
    <citation type="submission" date="2018-03" db="EMBL/GenBank/DDBJ databases">
        <title>The draft genome of Zobellella taiwanensis JCM 13381.</title>
        <authorList>
            <person name="Liu L."/>
            <person name="Li L."/>
            <person name="Wang T."/>
            <person name="Zhang X."/>
            <person name="Liang L."/>
        </authorList>
    </citation>
    <scope>NUCLEOTIDE SEQUENCE [LARGE SCALE GENOMIC DNA]</scope>
    <source>
        <strain evidence="1 2">JCM 13381</strain>
    </source>
</reference>
<dbReference type="EMBL" id="PXYH01000008">
    <property type="protein sequence ID" value="PSJ44245.1"/>
    <property type="molecule type" value="Genomic_DNA"/>
</dbReference>
<proteinExistence type="predicted"/>
<comment type="caution">
    <text evidence="1">The sequence shown here is derived from an EMBL/GenBank/DDBJ whole genome shotgun (WGS) entry which is preliminary data.</text>
</comment>
<accession>A0A2P7R210</accession>
<dbReference type="Proteomes" id="UP000242181">
    <property type="component" value="Unassembled WGS sequence"/>
</dbReference>
<sequence length="61" mass="7233">MKTLLIYIRAKHRMQWTHLRQALTELDLIKQVHHKKLNELQSTANFSYGQALDLTEAEYGH</sequence>
<protein>
    <submittedName>
        <fullName evidence="1">Uncharacterized protein</fullName>
    </submittedName>
</protein>
<organism evidence="1 2">
    <name type="scientific">Zobellella taiwanensis</name>
    <dbReference type="NCBI Taxonomy" id="347535"/>
    <lineage>
        <taxon>Bacteria</taxon>
        <taxon>Pseudomonadati</taxon>
        <taxon>Pseudomonadota</taxon>
        <taxon>Gammaproteobacteria</taxon>
        <taxon>Aeromonadales</taxon>
        <taxon>Aeromonadaceae</taxon>
        <taxon>Zobellella</taxon>
    </lineage>
</organism>